<dbReference type="EMBL" id="QREV01000083">
    <property type="protein sequence ID" value="RDU47449.1"/>
    <property type="molecule type" value="Genomic_DNA"/>
</dbReference>
<organism evidence="1 2">
    <name type="scientific">Parabacteroides acidifaciens</name>
    <dbReference type="NCBI Taxonomy" id="2290935"/>
    <lineage>
        <taxon>Bacteria</taxon>
        <taxon>Pseudomonadati</taxon>
        <taxon>Bacteroidota</taxon>
        <taxon>Bacteroidia</taxon>
        <taxon>Bacteroidales</taxon>
        <taxon>Tannerellaceae</taxon>
        <taxon>Parabacteroides</taxon>
    </lineage>
</organism>
<dbReference type="AlphaFoldDB" id="A0A3D8H8Y9"/>
<dbReference type="Proteomes" id="UP000256321">
    <property type="component" value="Unassembled WGS sequence"/>
</dbReference>
<sequence>MYEDFVDGTVYFSKEQKTMHLKLNVHLQNCTLHYLEGDKVMQADPRNVEMIQLGDVSFIYMNGELVRFIKAEEGVALVKLVKADLDELNKNTHGAYGMSTTSSSVNQIVSIGALGVSNLIYTRMRQERKEGKDLPLIEKYYFIFGDKIVEATRKEVEKSLGDNGKTKLKAFLKQNKIKWKEEASLIKLLEFFHQ</sequence>
<reference evidence="1 2" key="1">
    <citation type="submission" date="2018-07" db="EMBL/GenBank/DDBJ databases">
        <title>Parabacteroides acidifaciens nov. sp., isolated from human feces.</title>
        <authorList>
            <person name="Wang Y.J."/>
        </authorList>
    </citation>
    <scope>NUCLEOTIDE SEQUENCE [LARGE SCALE GENOMIC DNA]</scope>
    <source>
        <strain evidence="1 2">426-9</strain>
    </source>
</reference>
<name>A0A3D8H8Y9_9BACT</name>
<gene>
    <name evidence="1" type="ORF">DWU89_19505</name>
</gene>
<evidence type="ECO:0000313" key="2">
    <source>
        <dbReference type="Proteomes" id="UP000256321"/>
    </source>
</evidence>
<protein>
    <submittedName>
        <fullName evidence="1">Uncharacterized protein</fullName>
    </submittedName>
</protein>
<proteinExistence type="predicted"/>
<evidence type="ECO:0000313" key="1">
    <source>
        <dbReference type="EMBL" id="RDU47449.1"/>
    </source>
</evidence>
<comment type="caution">
    <text evidence="1">The sequence shown here is derived from an EMBL/GenBank/DDBJ whole genome shotgun (WGS) entry which is preliminary data.</text>
</comment>
<accession>A0A3D8H8Y9</accession>